<dbReference type="PANTHER" id="PTHR12601:SF6">
    <property type="entry name" value="CLUSTERED MITOCHONDRIA PROTEIN HOMOLOG"/>
    <property type="match status" value="1"/>
</dbReference>
<feature type="domain" description="CLU central" evidence="2">
    <location>
        <begin position="9"/>
        <end position="87"/>
    </location>
</feature>
<reference evidence="3" key="1">
    <citation type="submission" date="2023-07" db="EMBL/GenBank/DDBJ databases">
        <authorList>
            <person name="Stuckert A."/>
        </authorList>
    </citation>
    <scope>NUCLEOTIDE SEQUENCE</scope>
</reference>
<dbReference type="Gene3D" id="1.25.40.10">
    <property type="entry name" value="Tetratricopeptide repeat domain"/>
    <property type="match status" value="1"/>
</dbReference>
<dbReference type="InterPro" id="IPR011990">
    <property type="entry name" value="TPR-like_helical_dom_sf"/>
</dbReference>
<feature type="region of interest" description="Disordered" evidence="1">
    <location>
        <begin position="1"/>
        <end position="21"/>
    </location>
</feature>
<evidence type="ECO:0000259" key="2">
    <source>
        <dbReference type="Pfam" id="PF12807"/>
    </source>
</evidence>
<evidence type="ECO:0000313" key="4">
    <source>
        <dbReference type="Proteomes" id="UP001176940"/>
    </source>
</evidence>
<comment type="caution">
    <text evidence="3">The sequence shown here is derived from an EMBL/GenBank/DDBJ whole genome shotgun (WGS) entry which is preliminary data.</text>
</comment>
<feature type="compositionally biased region" description="Basic residues" evidence="1">
    <location>
        <begin position="1"/>
        <end position="15"/>
    </location>
</feature>
<keyword evidence="4" id="KW-1185">Reference proteome</keyword>
<dbReference type="SUPFAM" id="SSF48452">
    <property type="entry name" value="TPR-like"/>
    <property type="match status" value="2"/>
</dbReference>
<accession>A0ABN9MT03</accession>
<evidence type="ECO:0000256" key="1">
    <source>
        <dbReference type="SAM" id="MobiDB-lite"/>
    </source>
</evidence>
<name>A0ABN9MT03_9NEOB</name>
<feature type="compositionally biased region" description="Basic and acidic residues" evidence="1">
    <location>
        <begin position="450"/>
        <end position="461"/>
    </location>
</feature>
<organism evidence="3 4">
    <name type="scientific">Ranitomeya imitator</name>
    <name type="common">mimic poison frog</name>
    <dbReference type="NCBI Taxonomy" id="111125"/>
    <lineage>
        <taxon>Eukaryota</taxon>
        <taxon>Metazoa</taxon>
        <taxon>Chordata</taxon>
        <taxon>Craniata</taxon>
        <taxon>Vertebrata</taxon>
        <taxon>Euteleostomi</taxon>
        <taxon>Amphibia</taxon>
        <taxon>Batrachia</taxon>
        <taxon>Anura</taxon>
        <taxon>Neobatrachia</taxon>
        <taxon>Hyloidea</taxon>
        <taxon>Dendrobatidae</taxon>
        <taxon>Dendrobatinae</taxon>
        <taxon>Ranitomeya</taxon>
    </lineage>
</organism>
<sequence>MSWSPRKKNKRRKNRNLNSADNTTWASVTHQELWKNIGSEAKTYFDFSLECENVDQAVELYNLQKISLLREISIKVGIQVLLKEYHFDNRHKPTFTEEDILNIFPVVKHVNPKASDAFHFFQSGQAKVQQGEACGCWERLLALLRSQLLQSAGHTAGFLKEGCELINEALNLFNNVYGAMHVEICACLRLLARLNYIMGDYSEALSNQQKAVLMSERILGTEHPSTIQEYMHLALYCFANNQLSIALNLLYRARYLMLLVFGEGHPEMALLDSNIGLVLHGVMEYDLSLRFLENALAINSKYHGAKSLKVALSHHLVARLYETKGEFRSALQHEKEGYTIYKNQRGFASGINVLFLSFLSWGSSMKRPKKSSEYLKYLTQQAVALQRTMNEIYKNGSSANIMPLKFTAPSMASVLDQLNIINGILFIPLSQKDLENLKAEVQRRQLLQEAIKESDNQKPENTETVTLKSAGTSAITSDDAAETQTSA</sequence>
<dbReference type="PANTHER" id="PTHR12601">
    <property type="entry name" value="EUKARYOTIC TRANSLATION INITIATION FACTOR 3 SUBUNIT EIF-3"/>
    <property type="match status" value="1"/>
</dbReference>
<feature type="region of interest" description="Disordered" evidence="1">
    <location>
        <begin position="450"/>
        <end position="487"/>
    </location>
</feature>
<dbReference type="Pfam" id="PF12807">
    <property type="entry name" value="eIF3_p135"/>
    <property type="match status" value="1"/>
</dbReference>
<dbReference type="Proteomes" id="UP001176940">
    <property type="component" value="Unassembled WGS sequence"/>
</dbReference>
<feature type="compositionally biased region" description="Polar residues" evidence="1">
    <location>
        <begin position="462"/>
        <end position="487"/>
    </location>
</feature>
<dbReference type="InterPro" id="IPR027523">
    <property type="entry name" value="CLU_prot"/>
</dbReference>
<dbReference type="EMBL" id="CAUEEQ010079724">
    <property type="protein sequence ID" value="CAJ0968846.1"/>
    <property type="molecule type" value="Genomic_DNA"/>
</dbReference>
<dbReference type="InterPro" id="IPR033646">
    <property type="entry name" value="CLU-central"/>
</dbReference>
<dbReference type="Pfam" id="PF13424">
    <property type="entry name" value="TPR_12"/>
    <property type="match status" value="2"/>
</dbReference>
<protein>
    <recommendedName>
        <fullName evidence="2">CLU central domain-containing protein</fullName>
    </recommendedName>
</protein>
<gene>
    <name evidence="3" type="ORF">RIMI_LOCUS23468261</name>
</gene>
<proteinExistence type="predicted"/>
<evidence type="ECO:0000313" key="3">
    <source>
        <dbReference type="EMBL" id="CAJ0968846.1"/>
    </source>
</evidence>
<dbReference type="CDD" id="cd15466">
    <property type="entry name" value="CLU-central"/>
    <property type="match status" value="1"/>
</dbReference>